<feature type="compositionally biased region" description="Basic and acidic residues" evidence="5">
    <location>
        <begin position="138"/>
        <end position="153"/>
    </location>
</feature>
<evidence type="ECO:0000259" key="6">
    <source>
        <dbReference type="PROSITE" id="PS51294"/>
    </source>
</evidence>
<evidence type="ECO:0000256" key="5">
    <source>
        <dbReference type="SAM" id="MobiDB-lite"/>
    </source>
</evidence>
<evidence type="ECO:0000313" key="7">
    <source>
        <dbReference type="EMBL" id="KAE8099196.1"/>
    </source>
</evidence>
<dbReference type="PANTHER" id="PTHR31499:SF79">
    <property type="entry name" value="HTH MYB-TYPE DOMAIN-CONTAINING PROTEIN"/>
    <property type="match status" value="1"/>
</dbReference>
<dbReference type="GO" id="GO:0003700">
    <property type="term" value="F:DNA-binding transcription factor activity"/>
    <property type="evidence" value="ECO:0007669"/>
    <property type="project" value="InterPro"/>
</dbReference>
<proteinExistence type="predicted"/>
<evidence type="ECO:0000256" key="2">
    <source>
        <dbReference type="ARBA" id="ARBA00023015"/>
    </source>
</evidence>
<dbReference type="PROSITE" id="PS51294">
    <property type="entry name" value="HTH_MYB"/>
    <property type="match status" value="1"/>
</dbReference>
<dbReference type="GO" id="GO:0005634">
    <property type="term" value="C:nucleus"/>
    <property type="evidence" value="ECO:0007669"/>
    <property type="project" value="UniProtKB-SubCell"/>
</dbReference>
<dbReference type="Gene3D" id="1.10.10.60">
    <property type="entry name" value="Homeodomain-like"/>
    <property type="match status" value="1"/>
</dbReference>
<dbReference type="InterPro" id="IPR017930">
    <property type="entry name" value="Myb_dom"/>
</dbReference>
<dbReference type="Proteomes" id="UP000327013">
    <property type="component" value="Chromosome 7"/>
</dbReference>
<dbReference type="FunFam" id="1.10.10.60:FF:000002">
    <property type="entry name" value="Myb family transcription factor"/>
    <property type="match status" value="1"/>
</dbReference>
<dbReference type="GO" id="GO:0003677">
    <property type="term" value="F:DNA binding"/>
    <property type="evidence" value="ECO:0007669"/>
    <property type="project" value="InterPro"/>
</dbReference>
<evidence type="ECO:0000256" key="1">
    <source>
        <dbReference type="ARBA" id="ARBA00004123"/>
    </source>
</evidence>
<feature type="region of interest" description="Disordered" evidence="5">
    <location>
        <begin position="108"/>
        <end position="154"/>
    </location>
</feature>
<dbReference type="InterPro" id="IPR009057">
    <property type="entry name" value="Homeodomain-like_sf"/>
</dbReference>
<evidence type="ECO:0000313" key="8">
    <source>
        <dbReference type="Proteomes" id="UP000327013"/>
    </source>
</evidence>
<keyword evidence="4" id="KW-0539">Nucleus</keyword>
<dbReference type="Pfam" id="PF00249">
    <property type="entry name" value="Myb_DNA-binding"/>
    <property type="match status" value="1"/>
</dbReference>
<keyword evidence="8" id="KW-1185">Reference proteome</keyword>
<feature type="domain" description="HTH myb-type" evidence="6">
    <location>
        <begin position="8"/>
        <end position="68"/>
    </location>
</feature>
<dbReference type="InterPro" id="IPR046955">
    <property type="entry name" value="PHR1-like"/>
</dbReference>
<gene>
    <name evidence="7" type="ORF">FH972_017198</name>
</gene>
<reference evidence="7 8" key="1">
    <citation type="submission" date="2019-06" db="EMBL/GenBank/DDBJ databases">
        <title>A chromosomal-level reference genome of Carpinus fangiana (Coryloideae, Betulaceae).</title>
        <authorList>
            <person name="Yang X."/>
            <person name="Wang Z."/>
            <person name="Zhang L."/>
            <person name="Hao G."/>
            <person name="Liu J."/>
            <person name="Yang Y."/>
        </authorList>
    </citation>
    <scope>NUCLEOTIDE SEQUENCE [LARGE SCALE GENOMIC DNA]</scope>
    <source>
        <strain evidence="7">Cfa_2016G</strain>
        <tissue evidence="7">Leaf</tissue>
    </source>
</reference>
<comment type="subcellular location">
    <subcellularLocation>
        <location evidence="1">Nucleus</location>
    </subcellularLocation>
</comment>
<keyword evidence="3" id="KW-0804">Transcription</keyword>
<organism evidence="7 8">
    <name type="scientific">Carpinus fangiana</name>
    <dbReference type="NCBI Taxonomy" id="176857"/>
    <lineage>
        <taxon>Eukaryota</taxon>
        <taxon>Viridiplantae</taxon>
        <taxon>Streptophyta</taxon>
        <taxon>Embryophyta</taxon>
        <taxon>Tracheophyta</taxon>
        <taxon>Spermatophyta</taxon>
        <taxon>Magnoliopsida</taxon>
        <taxon>eudicotyledons</taxon>
        <taxon>Gunneridae</taxon>
        <taxon>Pentapetalae</taxon>
        <taxon>rosids</taxon>
        <taxon>fabids</taxon>
        <taxon>Fagales</taxon>
        <taxon>Betulaceae</taxon>
        <taxon>Carpinus</taxon>
    </lineage>
</organism>
<dbReference type="PANTHER" id="PTHR31499">
    <property type="entry name" value="MYB FAMILY TRANSCRIPTION FACTOR PHL11"/>
    <property type="match status" value="1"/>
</dbReference>
<keyword evidence="2" id="KW-0805">Transcription regulation</keyword>
<name>A0A5N6RLK0_9ROSI</name>
<dbReference type="AlphaFoldDB" id="A0A5N6RLK0"/>
<evidence type="ECO:0000256" key="3">
    <source>
        <dbReference type="ARBA" id="ARBA00023163"/>
    </source>
</evidence>
<dbReference type="InterPro" id="IPR006447">
    <property type="entry name" value="Myb_dom_plants"/>
</dbReference>
<evidence type="ECO:0000256" key="4">
    <source>
        <dbReference type="ARBA" id="ARBA00023242"/>
    </source>
</evidence>
<dbReference type="InterPro" id="IPR001005">
    <property type="entry name" value="SANT/Myb"/>
</dbReference>
<dbReference type="EMBL" id="CM017327">
    <property type="protein sequence ID" value="KAE8099196.1"/>
    <property type="molecule type" value="Genomic_DNA"/>
</dbReference>
<dbReference type="NCBIfam" id="TIGR01557">
    <property type="entry name" value="myb_SHAQKYF"/>
    <property type="match status" value="1"/>
</dbReference>
<accession>A0A5N6RLK0</accession>
<protein>
    <recommendedName>
        <fullName evidence="6">HTH myb-type domain-containing protein</fullName>
    </recommendedName>
</protein>
<dbReference type="OrthoDB" id="551907at2759"/>
<dbReference type="SUPFAM" id="SSF46689">
    <property type="entry name" value="Homeodomain-like"/>
    <property type="match status" value="1"/>
</dbReference>
<sequence length="241" mass="26710">MVSSRSDGSGKDRLRWTQEQHDRFVGAVDQLGGPDRATPKGILKAMGVHGLTIYHVKSHLQKYRISKFAPESTNGGKFERRSIPEILPNFSTTSAAQLSEALQMQLEAQRRMSDQLEPPSPPAISLPSLCDESSGDSNAKEFESDSEADKTEIQSEEGLIFIRAPKRLRHVVDQEEDVLSPTQKNINIASVSVDFESYFQGMFLSKEPQKISYPANDINFSWNLTAAAASACPSPMEYWSG</sequence>